<reference evidence="1" key="1">
    <citation type="journal article" date="2020" name="Nature">
        <title>Giant virus diversity and host interactions through global metagenomics.</title>
        <authorList>
            <person name="Schulz F."/>
            <person name="Roux S."/>
            <person name="Paez-Espino D."/>
            <person name="Jungbluth S."/>
            <person name="Walsh D.A."/>
            <person name="Denef V.J."/>
            <person name="McMahon K.D."/>
            <person name="Konstantinidis K.T."/>
            <person name="Eloe-Fadrosh E.A."/>
            <person name="Kyrpides N.C."/>
            <person name="Woyke T."/>
        </authorList>
    </citation>
    <scope>NUCLEOTIDE SEQUENCE</scope>
    <source>
        <strain evidence="1">GVMAG-M-3300023184-177</strain>
    </source>
</reference>
<dbReference type="EMBL" id="MN740020">
    <property type="protein sequence ID" value="QHT84604.1"/>
    <property type="molecule type" value="Genomic_DNA"/>
</dbReference>
<dbReference type="AlphaFoldDB" id="A0A6C0HVT6"/>
<accession>A0A6C0HVT6</accession>
<name>A0A6C0HVT6_9ZZZZ</name>
<organism evidence="1">
    <name type="scientific">viral metagenome</name>
    <dbReference type="NCBI Taxonomy" id="1070528"/>
    <lineage>
        <taxon>unclassified sequences</taxon>
        <taxon>metagenomes</taxon>
        <taxon>organismal metagenomes</taxon>
    </lineage>
</organism>
<sequence length="76" mass="9306">MKYFVVPILFGNNMDTLFGIENDIYIIYNLFYKFHSKYPDDWHKPIFFLNENCLIDNIKQNLNINNSKKKIFLIYF</sequence>
<protein>
    <submittedName>
        <fullName evidence="1">Uncharacterized protein</fullName>
    </submittedName>
</protein>
<proteinExistence type="predicted"/>
<evidence type="ECO:0000313" key="1">
    <source>
        <dbReference type="EMBL" id="QHT84604.1"/>
    </source>
</evidence>